<organism evidence="2 3">
    <name type="scientific">Alligator mississippiensis</name>
    <name type="common">American alligator</name>
    <dbReference type="NCBI Taxonomy" id="8496"/>
    <lineage>
        <taxon>Eukaryota</taxon>
        <taxon>Metazoa</taxon>
        <taxon>Chordata</taxon>
        <taxon>Craniata</taxon>
        <taxon>Vertebrata</taxon>
        <taxon>Euteleostomi</taxon>
        <taxon>Archelosauria</taxon>
        <taxon>Archosauria</taxon>
        <taxon>Crocodylia</taxon>
        <taxon>Alligatoridae</taxon>
        <taxon>Alligatorinae</taxon>
        <taxon>Alligator</taxon>
    </lineage>
</organism>
<dbReference type="AlphaFoldDB" id="A0A151P9E0"/>
<dbReference type="Proteomes" id="UP000050525">
    <property type="component" value="Unassembled WGS sequence"/>
</dbReference>
<comment type="caution">
    <text evidence="2">The sequence shown here is derived from an EMBL/GenBank/DDBJ whole genome shotgun (WGS) entry which is preliminary data.</text>
</comment>
<feature type="compositionally biased region" description="Polar residues" evidence="1">
    <location>
        <begin position="1"/>
        <end position="11"/>
    </location>
</feature>
<evidence type="ECO:0000313" key="3">
    <source>
        <dbReference type="Proteomes" id="UP000050525"/>
    </source>
</evidence>
<keyword evidence="3" id="KW-1185">Reference proteome</keyword>
<evidence type="ECO:0000256" key="1">
    <source>
        <dbReference type="SAM" id="MobiDB-lite"/>
    </source>
</evidence>
<sequence length="120" mass="14143">MDNKSAPSQNTREAKGNRELTLAMSPRKERGRDTQMEERGTRMKTKTKDCMRGGSEIRVPAARNAGNGRKDLKGKGDQNYFLKEERNREEIWRDYKRDDRWQREGNGRRVLERYLPGKLK</sequence>
<gene>
    <name evidence="2" type="ORF">Y1Q_0021369</name>
</gene>
<protein>
    <submittedName>
        <fullName evidence="2">Uncharacterized protein</fullName>
    </submittedName>
</protein>
<reference evidence="2 3" key="1">
    <citation type="journal article" date="2012" name="Genome Biol.">
        <title>Sequencing three crocodilian genomes to illuminate the evolution of archosaurs and amniotes.</title>
        <authorList>
            <person name="St John J.A."/>
            <person name="Braun E.L."/>
            <person name="Isberg S.R."/>
            <person name="Miles L.G."/>
            <person name="Chong A.Y."/>
            <person name="Gongora J."/>
            <person name="Dalzell P."/>
            <person name="Moran C."/>
            <person name="Bed'hom B."/>
            <person name="Abzhanov A."/>
            <person name="Burgess S.C."/>
            <person name="Cooksey A.M."/>
            <person name="Castoe T.A."/>
            <person name="Crawford N.G."/>
            <person name="Densmore L.D."/>
            <person name="Drew J.C."/>
            <person name="Edwards S.V."/>
            <person name="Faircloth B.C."/>
            <person name="Fujita M.K."/>
            <person name="Greenwold M.J."/>
            <person name="Hoffmann F.G."/>
            <person name="Howard J.M."/>
            <person name="Iguchi T."/>
            <person name="Janes D.E."/>
            <person name="Khan S.Y."/>
            <person name="Kohno S."/>
            <person name="de Koning A.J."/>
            <person name="Lance S.L."/>
            <person name="McCarthy F.M."/>
            <person name="McCormack J.E."/>
            <person name="Merchant M.E."/>
            <person name="Peterson D.G."/>
            <person name="Pollock D.D."/>
            <person name="Pourmand N."/>
            <person name="Raney B.J."/>
            <person name="Roessler K.A."/>
            <person name="Sanford J.R."/>
            <person name="Sawyer R.H."/>
            <person name="Schmidt C.J."/>
            <person name="Triplett E.W."/>
            <person name="Tuberville T.D."/>
            <person name="Venegas-Anaya M."/>
            <person name="Howard J.T."/>
            <person name="Jarvis E.D."/>
            <person name="Guillette L.J.Jr."/>
            <person name="Glenn T.C."/>
            <person name="Green R.E."/>
            <person name="Ray D.A."/>
        </authorList>
    </citation>
    <scope>NUCLEOTIDE SEQUENCE [LARGE SCALE GENOMIC DNA]</scope>
    <source>
        <strain evidence="2">KSC_2009_1</strain>
    </source>
</reference>
<evidence type="ECO:0000313" key="2">
    <source>
        <dbReference type="EMBL" id="KYO45696.1"/>
    </source>
</evidence>
<name>A0A151P9E0_ALLMI</name>
<accession>A0A151P9E0</accession>
<feature type="compositionally biased region" description="Basic and acidic residues" evidence="1">
    <location>
        <begin position="26"/>
        <end position="51"/>
    </location>
</feature>
<feature type="region of interest" description="Disordered" evidence="1">
    <location>
        <begin position="1"/>
        <end position="55"/>
    </location>
</feature>
<proteinExistence type="predicted"/>
<dbReference type="EMBL" id="AKHW03000533">
    <property type="protein sequence ID" value="KYO45696.1"/>
    <property type="molecule type" value="Genomic_DNA"/>
</dbReference>